<evidence type="ECO:0000313" key="20">
    <source>
        <dbReference type="EMBL" id="CBF87080.1"/>
    </source>
</evidence>
<dbReference type="PROSITE" id="PS50011">
    <property type="entry name" value="PROTEIN_KINASE_DOM"/>
    <property type="match status" value="1"/>
</dbReference>
<dbReference type="InterPro" id="IPR051175">
    <property type="entry name" value="CLK_kinases"/>
</dbReference>
<evidence type="ECO:0000256" key="5">
    <source>
        <dbReference type="ARBA" id="ARBA00013948"/>
    </source>
</evidence>
<evidence type="ECO:0000256" key="4">
    <source>
        <dbReference type="ARBA" id="ARBA00012513"/>
    </source>
</evidence>
<dbReference type="Pfam" id="PF00069">
    <property type="entry name" value="Pkinase"/>
    <property type="match status" value="1"/>
</dbReference>
<dbReference type="FunFam" id="1.10.510.10:FF:001437">
    <property type="entry name" value="Protein kinase, putative"/>
    <property type="match status" value="1"/>
</dbReference>
<dbReference type="InParanoid" id="C8VPT5"/>
<dbReference type="PANTHER" id="PTHR45646">
    <property type="entry name" value="SERINE/THREONINE-PROTEIN KINASE DOA-RELATED"/>
    <property type="match status" value="1"/>
</dbReference>
<accession>C8VPT5</accession>
<dbReference type="GO" id="GO:0004674">
    <property type="term" value="F:protein serine/threonine kinase activity"/>
    <property type="evidence" value="ECO:0000318"/>
    <property type="project" value="GO_Central"/>
</dbReference>
<evidence type="ECO:0000256" key="7">
    <source>
        <dbReference type="ARBA" id="ARBA00022527"/>
    </source>
</evidence>
<comment type="catalytic activity">
    <reaction evidence="16">
        <text>L-seryl-[protein] + ATP = O-phospho-L-seryl-[protein] + ADP + H(+)</text>
        <dbReference type="Rhea" id="RHEA:17989"/>
        <dbReference type="Rhea" id="RHEA-COMP:9863"/>
        <dbReference type="Rhea" id="RHEA-COMP:11604"/>
        <dbReference type="ChEBI" id="CHEBI:15378"/>
        <dbReference type="ChEBI" id="CHEBI:29999"/>
        <dbReference type="ChEBI" id="CHEBI:30616"/>
        <dbReference type="ChEBI" id="CHEBI:83421"/>
        <dbReference type="ChEBI" id="CHEBI:456216"/>
        <dbReference type="EC" id="2.7.11.1"/>
    </reaction>
</comment>
<reference evidence="21" key="2">
    <citation type="journal article" date="2009" name="Fungal Genet. Biol.">
        <title>The 2008 update of the Aspergillus nidulans genome annotation: a community effort.</title>
        <authorList>
            <person name="Wortman J.R."/>
            <person name="Gilsenan J.M."/>
            <person name="Joardar V."/>
            <person name="Deegan J."/>
            <person name="Clutterbuck J."/>
            <person name="Andersen M.R."/>
            <person name="Archer D."/>
            <person name="Bencina M."/>
            <person name="Braus G."/>
            <person name="Coutinho P."/>
            <person name="von Dohren H."/>
            <person name="Doonan J."/>
            <person name="Driessen A.J."/>
            <person name="Durek P."/>
            <person name="Espeso E."/>
            <person name="Fekete E."/>
            <person name="Flipphi M."/>
            <person name="Estrada C.G."/>
            <person name="Geysens S."/>
            <person name="Goldman G."/>
            <person name="de Groot P.W."/>
            <person name="Hansen K."/>
            <person name="Harris S.D."/>
            <person name="Heinekamp T."/>
            <person name="Helmstaedt K."/>
            <person name="Henrissat B."/>
            <person name="Hofmann G."/>
            <person name="Homan T."/>
            <person name="Horio T."/>
            <person name="Horiuchi H."/>
            <person name="James S."/>
            <person name="Jones M."/>
            <person name="Karaffa L."/>
            <person name="Karanyi Z."/>
            <person name="Kato M."/>
            <person name="Keller N."/>
            <person name="Kelly D.E."/>
            <person name="Kiel J.A."/>
            <person name="Kim J.M."/>
            <person name="van der Klei I.J."/>
            <person name="Klis F.M."/>
            <person name="Kovalchuk A."/>
            <person name="Krasevec N."/>
            <person name="Kubicek C.P."/>
            <person name="Liu B."/>
            <person name="Maccabe A."/>
            <person name="Meyer V."/>
            <person name="Mirabito P."/>
            <person name="Miskei M."/>
            <person name="Mos M."/>
            <person name="Mullins J."/>
            <person name="Nelson D.R."/>
            <person name="Nielsen J."/>
            <person name="Oakley B.R."/>
            <person name="Osmani S.A."/>
            <person name="Pakula T."/>
            <person name="Paszewski A."/>
            <person name="Paulsen I."/>
            <person name="Pilsyk S."/>
            <person name="Pocsi I."/>
            <person name="Punt P.J."/>
            <person name="Ram A.F."/>
            <person name="Ren Q."/>
            <person name="Robellet X."/>
            <person name="Robson G."/>
            <person name="Seiboth B."/>
            <person name="van Solingen P."/>
            <person name="Specht T."/>
            <person name="Sun J."/>
            <person name="Taheri-Talesh N."/>
            <person name="Takeshita N."/>
            <person name="Ussery D."/>
            <person name="vanKuyk P.A."/>
            <person name="Visser H."/>
            <person name="van de Vondervoort P.J."/>
            <person name="de Vries R.P."/>
            <person name="Walton J."/>
            <person name="Xiang X."/>
            <person name="Xiong Y."/>
            <person name="Zeng A.P."/>
            <person name="Brandt B.W."/>
            <person name="Cornell M.J."/>
            <person name="van den Hondel C.A."/>
            <person name="Visser J."/>
            <person name="Oliver S.G."/>
            <person name="Turner G."/>
        </authorList>
    </citation>
    <scope>GENOME REANNOTATION</scope>
    <source>
        <strain evidence="21">FGSC A4 / ATCC 38163 / CBS 112.46 / NRRL 194 / M139</strain>
    </source>
</reference>
<keyword evidence="21" id="KW-1185">Reference proteome</keyword>
<evidence type="ECO:0000256" key="8">
    <source>
        <dbReference type="ARBA" id="ARBA00022679"/>
    </source>
</evidence>
<evidence type="ECO:0000259" key="19">
    <source>
        <dbReference type="PROSITE" id="PS50011"/>
    </source>
</evidence>
<keyword evidence="7" id="KW-0723">Serine/threonine-protein kinase</keyword>
<feature type="region of interest" description="Disordered" evidence="18">
    <location>
        <begin position="585"/>
        <end position="608"/>
    </location>
</feature>
<feature type="region of interest" description="Disordered" evidence="18">
    <location>
        <begin position="1"/>
        <end position="55"/>
    </location>
</feature>
<dbReference type="Gene3D" id="3.30.200.20">
    <property type="entry name" value="Phosphorylase Kinase, domain 1"/>
    <property type="match status" value="1"/>
</dbReference>
<dbReference type="GO" id="GO:0005634">
    <property type="term" value="C:nucleus"/>
    <property type="evidence" value="ECO:0000318"/>
    <property type="project" value="GO_Central"/>
</dbReference>
<evidence type="ECO:0000256" key="18">
    <source>
        <dbReference type="SAM" id="MobiDB-lite"/>
    </source>
</evidence>
<organism evidence="20 21">
    <name type="scientific">Emericella nidulans (strain FGSC A4 / ATCC 38163 / CBS 112.46 / NRRL 194 / M139)</name>
    <name type="common">Aspergillus nidulans</name>
    <dbReference type="NCBI Taxonomy" id="227321"/>
    <lineage>
        <taxon>Eukaryota</taxon>
        <taxon>Fungi</taxon>
        <taxon>Dikarya</taxon>
        <taxon>Ascomycota</taxon>
        <taxon>Pezizomycotina</taxon>
        <taxon>Eurotiomycetes</taxon>
        <taxon>Eurotiomycetidae</taxon>
        <taxon>Eurotiales</taxon>
        <taxon>Aspergillaceae</taxon>
        <taxon>Aspergillus</taxon>
        <taxon>Aspergillus subgen. Nidulantes</taxon>
    </lineage>
</organism>
<feature type="domain" description="Protein kinase" evidence="19">
    <location>
        <begin position="101"/>
        <end position="486"/>
    </location>
</feature>
<feature type="compositionally biased region" description="Basic and acidic residues" evidence="18">
    <location>
        <begin position="497"/>
        <end position="513"/>
    </location>
</feature>
<dbReference type="GO" id="GO:0000781">
    <property type="term" value="C:chromosome, telomeric region"/>
    <property type="evidence" value="ECO:0007669"/>
    <property type="project" value="UniProtKB-SubCell"/>
</dbReference>
<reference evidence="21" key="1">
    <citation type="journal article" date="2005" name="Nature">
        <title>Sequencing of Aspergillus nidulans and comparative analysis with A. fumigatus and A. oryzae.</title>
        <authorList>
            <person name="Galagan J.E."/>
            <person name="Calvo S.E."/>
            <person name="Cuomo C."/>
            <person name="Ma L.J."/>
            <person name="Wortman J.R."/>
            <person name="Batzoglou S."/>
            <person name="Lee S.I."/>
            <person name="Basturkmen M."/>
            <person name="Spevak C.C."/>
            <person name="Clutterbuck J."/>
            <person name="Kapitonov V."/>
            <person name="Jurka J."/>
            <person name="Scazzocchio C."/>
            <person name="Farman M."/>
            <person name="Butler J."/>
            <person name="Purcell S."/>
            <person name="Harris S."/>
            <person name="Braus G.H."/>
            <person name="Draht O."/>
            <person name="Busch S."/>
            <person name="D'Enfert C."/>
            <person name="Bouchier C."/>
            <person name="Goldman G.H."/>
            <person name="Bell-Pedersen D."/>
            <person name="Griffiths-Jones S."/>
            <person name="Doonan J.H."/>
            <person name="Yu J."/>
            <person name="Vienken K."/>
            <person name="Pain A."/>
            <person name="Freitag M."/>
            <person name="Selker E.U."/>
            <person name="Archer D.B."/>
            <person name="Penalva M.A."/>
            <person name="Oakley B.R."/>
            <person name="Momany M."/>
            <person name="Tanaka T."/>
            <person name="Kumagai T."/>
            <person name="Asai K."/>
            <person name="Machida M."/>
            <person name="Nierman W.C."/>
            <person name="Denning D.W."/>
            <person name="Caddick M."/>
            <person name="Hynes M."/>
            <person name="Paoletti M."/>
            <person name="Fischer R."/>
            <person name="Miller B."/>
            <person name="Dyer P."/>
            <person name="Sachs M.S."/>
            <person name="Osmani S.A."/>
            <person name="Birren B.W."/>
        </authorList>
    </citation>
    <scope>NUCLEOTIDE SEQUENCE [LARGE SCALE GENOMIC DNA]</scope>
    <source>
        <strain evidence="21">FGSC A4 / ATCC 38163 / CBS 112.46 / NRRL 194 / M139</strain>
    </source>
</reference>
<dbReference type="AlphaFoldDB" id="C8VPT5"/>
<dbReference type="PROSITE" id="PS00109">
    <property type="entry name" value="PROTEIN_KINASE_TYR"/>
    <property type="match status" value="1"/>
</dbReference>
<evidence type="ECO:0000256" key="14">
    <source>
        <dbReference type="ARBA" id="ARBA00033194"/>
    </source>
</evidence>
<evidence type="ECO:0000256" key="15">
    <source>
        <dbReference type="ARBA" id="ARBA00047899"/>
    </source>
</evidence>
<evidence type="ECO:0000256" key="1">
    <source>
        <dbReference type="ARBA" id="ARBA00003747"/>
    </source>
</evidence>
<dbReference type="PANTHER" id="PTHR45646:SF11">
    <property type="entry name" value="SERINE_THREONINE-PROTEIN KINASE DOA"/>
    <property type="match status" value="1"/>
</dbReference>
<comment type="function">
    <text evidence="1">Component of the EKC/KEOPS complex that is required for the formation of a threonylcarbamoyl group on adenosine at position 37 (t(6)A37) in tRNAs that read codons beginning with adenine. The complex is probably involved in the transfer of the threonylcarbamoyl moiety of threonylcarbamoyl-AMP (TC-AMP) to the N6 group of A37. BUD32 has ATPase activity in the context of the EKC/KEOPS complex and likely plays a supporting role to the catalytic subunit KAE1. The EKC/KEOPS complex also promotes both telomere uncapping and telomere elongation. The complex is required for efficient recruitment of transcriptional coactivators.</text>
</comment>
<dbReference type="Gene3D" id="1.10.510.10">
    <property type="entry name" value="Transferase(Phosphotransferase) domain 1"/>
    <property type="match status" value="1"/>
</dbReference>
<keyword evidence="12" id="KW-0779">Telomere</keyword>
<comment type="subunit">
    <text evidence="3">Component of the EKC/KEOPS complex composed of at least BUD32, CGI121, GON7, KAE1 and PCC1; the whole complex dimerizes.</text>
</comment>
<evidence type="ECO:0000256" key="9">
    <source>
        <dbReference type="ARBA" id="ARBA00022741"/>
    </source>
</evidence>
<dbReference type="EC" id="2.7.11.1" evidence="4"/>
<dbReference type="PROSITE" id="PS00107">
    <property type="entry name" value="PROTEIN_KINASE_ATP"/>
    <property type="match status" value="1"/>
</dbReference>
<feature type="compositionally biased region" description="Basic and acidic residues" evidence="18">
    <location>
        <begin position="585"/>
        <end position="598"/>
    </location>
</feature>
<dbReference type="Proteomes" id="UP000000560">
    <property type="component" value="Chromosome VII"/>
</dbReference>
<dbReference type="GO" id="GO:0005737">
    <property type="term" value="C:cytoplasm"/>
    <property type="evidence" value="ECO:0000318"/>
    <property type="project" value="GO_Central"/>
</dbReference>
<feature type="region of interest" description="Disordered" evidence="18">
    <location>
        <begin position="497"/>
        <end position="521"/>
    </location>
</feature>
<evidence type="ECO:0000256" key="12">
    <source>
        <dbReference type="ARBA" id="ARBA00022895"/>
    </source>
</evidence>
<evidence type="ECO:0000256" key="3">
    <source>
        <dbReference type="ARBA" id="ARBA00011534"/>
    </source>
</evidence>
<feature type="compositionally biased region" description="Basic and acidic residues" evidence="18">
    <location>
        <begin position="19"/>
        <end position="32"/>
    </location>
</feature>
<keyword evidence="9 17" id="KW-0547">Nucleotide-binding</keyword>
<dbReference type="InterPro" id="IPR017441">
    <property type="entry name" value="Protein_kinase_ATP_BS"/>
</dbReference>
<dbReference type="InterPro" id="IPR011009">
    <property type="entry name" value="Kinase-like_dom_sf"/>
</dbReference>
<dbReference type="VEuPathDB" id="FungiDB:AN10325"/>
<dbReference type="KEGG" id="ani:ANIA_10325"/>
<keyword evidence="8" id="KW-0808">Transferase</keyword>
<dbReference type="InterPro" id="IPR000719">
    <property type="entry name" value="Prot_kinase_dom"/>
</dbReference>
<evidence type="ECO:0000256" key="6">
    <source>
        <dbReference type="ARBA" id="ARBA00019973"/>
    </source>
</evidence>
<dbReference type="GO" id="GO:0035556">
    <property type="term" value="P:intracellular signal transduction"/>
    <property type="evidence" value="ECO:0000318"/>
    <property type="project" value="GO_Central"/>
</dbReference>
<evidence type="ECO:0000313" key="21">
    <source>
        <dbReference type="Proteomes" id="UP000000560"/>
    </source>
</evidence>
<gene>
    <name evidence="20" type="ORF">ANIA_10325</name>
</gene>
<feature type="region of interest" description="Disordered" evidence="18">
    <location>
        <begin position="688"/>
        <end position="726"/>
    </location>
</feature>
<feature type="compositionally biased region" description="Low complexity" evidence="18">
    <location>
        <begin position="43"/>
        <end position="53"/>
    </location>
</feature>
<evidence type="ECO:0000256" key="16">
    <source>
        <dbReference type="ARBA" id="ARBA00048679"/>
    </source>
</evidence>
<feature type="compositionally biased region" description="Polar residues" evidence="18">
    <location>
        <begin position="689"/>
        <end position="704"/>
    </location>
</feature>
<dbReference type="eggNOG" id="KOG1290">
    <property type="taxonomic scope" value="Eukaryota"/>
</dbReference>
<dbReference type="RefSeq" id="XP_050468922.1">
    <property type="nucleotide sequence ID" value="XM_050613080.1"/>
</dbReference>
<evidence type="ECO:0000256" key="11">
    <source>
        <dbReference type="ARBA" id="ARBA00022840"/>
    </source>
</evidence>
<dbReference type="EMBL" id="BN001307">
    <property type="protein sequence ID" value="CBF87080.1"/>
    <property type="molecule type" value="Genomic_DNA"/>
</dbReference>
<evidence type="ECO:0000256" key="13">
    <source>
        <dbReference type="ARBA" id="ARBA00030980"/>
    </source>
</evidence>
<feature type="binding site" evidence="17">
    <location>
        <position position="132"/>
    </location>
    <ligand>
        <name>ATP</name>
        <dbReference type="ChEBI" id="CHEBI:30616"/>
    </ligand>
</feature>
<evidence type="ECO:0000256" key="17">
    <source>
        <dbReference type="PROSITE-ProRule" id="PRU10141"/>
    </source>
</evidence>
<evidence type="ECO:0000256" key="2">
    <source>
        <dbReference type="ARBA" id="ARBA00004574"/>
    </source>
</evidence>
<keyword evidence="12" id="KW-0158">Chromosome</keyword>
<keyword evidence="10 20" id="KW-0418">Kinase</keyword>
<dbReference type="SUPFAM" id="SSF56112">
    <property type="entry name" value="Protein kinase-like (PK-like)"/>
    <property type="match status" value="1"/>
</dbReference>
<keyword evidence="11 17" id="KW-0067">ATP-binding</keyword>
<protein>
    <recommendedName>
        <fullName evidence="6">EKC/KEOPS complex subunit BUD32</fullName>
        <ecNumber evidence="4">2.7.11.1</ecNumber>
    </recommendedName>
    <alternativeName>
        <fullName evidence="13 14">Atypical Serine/threonine protein kinase BUD32</fullName>
    </alternativeName>
    <alternativeName>
        <fullName evidence="5">EKC/KEOPS complex subunit bud32</fullName>
    </alternativeName>
</protein>
<evidence type="ECO:0000256" key="10">
    <source>
        <dbReference type="ARBA" id="ARBA00022777"/>
    </source>
</evidence>
<comment type="catalytic activity">
    <reaction evidence="15">
        <text>L-threonyl-[protein] + ATP = O-phospho-L-threonyl-[protein] + ADP + H(+)</text>
        <dbReference type="Rhea" id="RHEA:46608"/>
        <dbReference type="Rhea" id="RHEA-COMP:11060"/>
        <dbReference type="Rhea" id="RHEA-COMP:11605"/>
        <dbReference type="ChEBI" id="CHEBI:15378"/>
        <dbReference type="ChEBI" id="CHEBI:30013"/>
        <dbReference type="ChEBI" id="CHEBI:30616"/>
        <dbReference type="ChEBI" id="CHEBI:61977"/>
        <dbReference type="ChEBI" id="CHEBI:456216"/>
        <dbReference type="EC" id="2.7.11.1"/>
    </reaction>
</comment>
<dbReference type="GO" id="GO:0005524">
    <property type="term" value="F:ATP binding"/>
    <property type="evidence" value="ECO:0007669"/>
    <property type="project" value="UniProtKB-UniRule"/>
</dbReference>
<dbReference type="InterPro" id="IPR008266">
    <property type="entry name" value="Tyr_kinase_AS"/>
</dbReference>
<sequence length="750" mass="83668">MSPLECVEPAIQRSSIADSPRDRLEQSHREPSEAFSNQEEAEAGSYSGESEPSGVRHVGPCHLGLALNGLLERHTEGPWEYLPGGHHPVHLGDRIGDYKQFKVIHKLGSGGFGIVWLCSWVGTDPTIYVAIKILKAEWSGEDCREQENIRWLQGIADRDPDVEEWCLLPWQEFTLDGPNGTHQCFVYEVAASGLGNISHVVDDVDVFLRKLTRQAAEAMSVLHRHNICHGDFRPSNILLRVNGLDGKSEREVIDILGEPEGAAVVVYKNAPPNAHPPRYILNPVSWRSTSSTQVCCHQIRIADFGESFIAGNPPPHGSGIPFQYAAPEVALDEKAGKESDIFALAATMYEIRFGNRLFRIQEDGVEAYVHFMVKYCGRLPEPWWSRWKETWKKVTEPANEDELQDESTVKLWHIRKAVCEPIGHRVSTPESWAYPHKLLGRNGVIGCDELIPVKEKIYLADLLYRMTALDPRERITIDEVLEHRWFRYEAENAEPARHDKFEERKDDLSRTENSDPDASGNQAIVDELPQAVNPEKPQKVADYNLPQLKTNHTGIHNNSPTAEAETAEGFAIQPALVETDKSMNIDRPKQSEPAEHKTLPSTGASELQLPDEQKAEVLSLNIPLTPAAAAIRLPESGKPQYAAAVTLQPVEDAKLIYIPTNLSPVHEVSESTSSAAESFRSVKAIKSIPTPTDSAQTEQDSTARSAVVDGPQQVDEKPLLKDKQRRRQSRLRSVSVWLRSVGRAARALFA</sequence>
<dbReference type="GeneID" id="74896338"/>
<comment type="subcellular location">
    <subcellularLocation>
        <location evidence="2">Chromosome</location>
        <location evidence="2">Telomere</location>
    </subcellularLocation>
</comment>
<dbReference type="HOGENOM" id="CLU_370891_0_0_1"/>
<dbReference type="OrthoDB" id="5979581at2759"/>
<proteinExistence type="predicted"/>
<name>C8VPT5_EMENI</name>